<evidence type="ECO:0000313" key="4">
    <source>
        <dbReference type="Proteomes" id="UP000434052"/>
    </source>
</evidence>
<keyword evidence="1" id="KW-0812">Transmembrane</keyword>
<reference evidence="3 4" key="1">
    <citation type="submission" date="2018-06" db="EMBL/GenBank/DDBJ databases">
        <title>Complete genome of Desulfovibrio marinus P48SEP.</title>
        <authorList>
            <person name="Crispim J.S."/>
            <person name="Vidigal P.M.P."/>
            <person name="Silva L.C.F."/>
            <person name="Araujo L.C."/>
            <person name="Laguardia C.N."/>
            <person name="Dias R.S."/>
            <person name="Sousa M.P."/>
            <person name="Paula S.O."/>
            <person name="Silva C."/>
        </authorList>
    </citation>
    <scope>NUCLEOTIDE SEQUENCE [LARGE SCALE GENOMIC DNA]</scope>
    <source>
        <strain evidence="3 4">P48SEP</strain>
    </source>
</reference>
<dbReference type="AlphaFoldDB" id="A0A6P1ZIS5"/>
<dbReference type="Proteomes" id="UP000434052">
    <property type="component" value="Unassembled WGS sequence"/>
</dbReference>
<evidence type="ECO:0000313" key="3">
    <source>
        <dbReference type="EMBL" id="TVM35272.1"/>
    </source>
</evidence>
<evidence type="ECO:0000313" key="5">
    <source>
        <dbReference type="Proteomes" id="UP000503251"/>
    </source>
</evidence>
<dbReference type="Proteomes" id="UP000503251">
    <property type="component" value="Chromosome"/>
</dbReference>
<evidence type="ECO:0000313" key="2">
    <source>
        <dbReference type="EMBL" id="QJT11234.1"/>
    </source>
</evidence>
<accession>A0A6P1ZIS5</accession>
<sequence length="61" mass="6957">MVQHGESIHSALPWDIPWWMPDHFVFFGVLYLALFFIGTGVGIVVLKSVWETYCKKGGAHH</sequence>
<keyword evidence="1" id="KW-0472">Membrane</keyword>
<dbReference type="EMBL" id="QMIF01000003">
    <property type="protein sequence ID" value="TVM35272.1"/>
    <property type="molecule type" value="Genomic_DNA"/>
</dbReference>
<dbReference type="RefSeq" id="WP_144234827.1">
    <property type="nucleotide sequence ID" value="NZ_CP039543.1"/>
</dbReference>
<reference evidence="2 5" key="2">
    <citation type="submission" date="2019-04" db="EMBL/GenBank/DDBJ databases">
        <title>Isolation and culture of sulfate reducing bacteria from the cold seep of the South China Sea.</title>
        <authorList>
            <person name="Sun C."/>
            <person name="Liu R."/>
        </authorList>
    </citation>
    <scope>NUCLEOTIDE SEQUENCE [LARGE SCALE GENOMIC DNA]</scope>
    <source>
        <strain evidence="2 5">CS1</strain>
    </source>
</reference>
<dbReference type="OrthoDB" id="5519114at2"/>
<organism evidence="3 4">
    <name type="scientific">Oceanidesulfovibrio marinus</name>
    <dbReference type="NCBI Taxonomy" id="370038"/>
    <lineage>
        <taxon>Bacteria</taxon>
        <taxon>Pseudomonadati</taxon>
        <taxon>Thermodesulfobacteriota</taxon>
        <taxon>Desulfovibrionia</taxon>
        <taxon>Desulfovibrionales</taxon>
        <taxon>Desulfovibrionaceae</taxon>
        <taxon>Oceanidesulfovibrio</taxon>
    </lineage>
</organism>
<name>A0A6P1ZIS5_9BACT</name>
<dbReference type="EMBL" id="CP039543">
    <property type="protein sequence ID" value="QJT11234.1"/>
    <property type="molecule type" value="Genomic_DNA"/>
</dbReference>
<gene>
    <name evidence="3" type="ORF">DQK91_06810</name>
    <name evidence="2" type="ORF">E8L03_04390</name>
</gene>
<keyword evidence="5" id="KW-1185">Reference proteome</keyword>
<proteinExistence type="predicted"/>
<keyword evidence="1" id="KW-1133">Transmembrane helix</keyword>
<evidence type="ECO:0000256" key="1">
    <source>
        <dbReference type="SAM" id="Phobius"/>
    </source>
</evidence>
<protein>
    <submittedName>
        <fullName evidence="3">Uncharacterized protein</fullName>
    </submittedName>
</protein>
<feature type="transmembrane region" description="Helical" evidence="1">
    <location>
        <begin position="24"/>
        <end position="46"/>
    </location>
</feature>